<dbReference type="GO" id="GO:0005634">
    <property type="term" value="C:nucleus"/>
    <property type="evidence" value="ECO:0007669"/>
    <property type="project" value="UniProtKB-SubCell"/>
</dbReference>
<feature type="domain" description="Velvet" evidence="5">
    <location>
        <begin position="1"/>
        <end position="109"/>
    </location>
</feature>
<organism evidence="6 7">
    <name type="scientific">Blyttiomyces helicus</name>
    <dbReference type="NCBI Taxonomy" id="388810"/>
    <lineage>
        <taxon>Eukaryota</taxon>
        <taxon>Fungi</taxon>
        <taxon>Fungi incertae sedis</taxon>
        <taxon>Chytridiomycota</taxon>
        <taxon>Chytridiomycota incertae sedis</taxon>
        <taxon>Chytridiomycetes</taxon>
        <taxon>Chytridiomycetes incertae sedis</taxon>
        <taxon>Blyttiomyces</taxon>
    </lineage>
</organism>
<dbReference type="InterPro" id="IPR037525">
    <property type="entry name" value="Velvet_dom"/>
</dbReference>
<keyword evidence="3" id="KW-0804">Transcription</keyword>
<evidence type="ECO:0000256" key="4">
    <source>
        <dbReference type="ARBA" id="ARBA00023242"/>
    </source>
</evidence>
<evidence type="ECO:0000256" key="1">
    <source>
        <dbReference type="ARBA" id="ARBA00004123"/>
    </source>
</evidence>
<evidence type="ECO:0000259" key="5">
    <source>
        <dbReference type="PROSITE" id="PS51821"/>
    </source>
</evidence>
<dbReference type="EMBL" id="KZ995732">
    <property type="protein sequence ID" value="RKO90083.1"/>
    <property type="molecule type" value="Genomic_DNA"/>
</dbReference>
<reference evidence="7" key="1">
    <citation type="journal article" date="2018" name="Nat. Microbiol.">
        <title>Leveraging single-cell genomics to expand the fungal tree of life.</title>
        <authorList>
            <person name="Ahrendt S.R."/>
            <person name="Quandt C.A."/>
            <person name="Ciobanu D."/>
            <person name="Clum A."/>
            <person name="Salamov A."/>
            <person name="Andreopoulos B."/>
            <person name="Cheng J.F."/>
            <person name="Woyke T."/>
            <person name="Pelin A."/>
            <person name="Henrissat B."/>
            <person name="Reynolds N.K."/>
            <person name="Benny G.L."/>
            <person name="Smith M.E."/>
            <person name="James T.Y."/>
            <person name="Grigoriev I.V."/>
        </authorList>
    </citation>
    <scope>NUCLEOTIDE SEQUENCE [LARGE SCALE GENOMIC DNA]</scope>
</reference>
<dbReference type="PANTHER" id="PTHR33572">
    <property type="entry name" value="SPORE DEVELOPMENT REGULATOR VOSA"/>
    <property type="match status" value="1"/>
</dbReference>
<comment type="subcellular location">
    <subcellularLocation>
        <location evidence="1">Nucleus</location>
    </subcellularLocation>
</comment>
<dbReference type="Pfam" id="PF11754">
    <property type="entry name" value="Velvet"/>
    <property type="match status" value="1"/>
</dbReference>
<evidence type="ECO:0000313" key="7">
    <source>
        <dbReference type="Proteomes" id="UP000269721"/>
    </source>
</evidence>
<name>A0A4P9WEF3_9FUNG</name>
<dbReference type="PROSITE" id="PS51821">
    <property type="entry name" value="VELVET"/>
    <property type="match status" value="1"/>
</dbReference>
<dbReference type="AlphaFoldDB" id="A0A4P9WEF3"/>
<accession>A0A4P9WEF3</accession>
<dbReference type="Proteomes" id="UP000269721">
    <property type="component" value="Unassembled WGS sequence"/>
</dbReference>
<dbReference type="InterPro" id="IPR021740">
    <property type="entry name" value="Velvet"/>
</dbReference>
<protein>
    <submittedName>
        <fullName evidence="6">Velvet factor</fullName>
    </submittedName>
</protein>
<dbReference type="PANTHER" id="PTHR33572:SF3">
    <property type="entry name" value="VELVET COMPLEX SUBUNIT B"/>
    <property type="match status" value="1"/>
</dbReference>
<dbReference type="Gene3D" id="2.60.40.3960">
    <property type="entry name" value="Velvet domain"/>
    <property type="match status" value="1"/>
</dbReference>
<dbReference type="PROSITE" id="PS51257">
    <property type="entry name" value="PROKAR_LIPOPROTEIN"/>
    <property type="match status" value="1"/>
</dbReference>
<evidence type="ECO:0000256" key="2">
    <source>
        <dbReference type="ARBA" id="ARBA00023015"/>
    </source>
</evidence>
<proteinExistence type="predicted"/>
<evidence type="ECO:0000313" key="6">
    <source>
        <dbReference type="EMBL" id="RKO90083.1"/>
    </source>
</evidence>
<keyword evidence="7" id="KW-1185">Reference proteome</keyword>
<keyword evidence="2" id="KW-0805">Transcription regulation</keyword>
<keyword evidence="4" id="KW-0539">Nucleus</keyword>
<gene>
    <name evidence="6" type="ORF">BDK51DRAFT_35155</name>
</gene>
<dbReference type="OrthoDB" id="2139270at2759"/>
<dbReference type="InterPro" id="IPR038491">
    <property type="entry name" value="Velvet_dom_sf"/>
</dbReference>
<evidence type="ECO:0000256" key="3">
    <source>
        <dbReference type="ARBA" id="ARBA00023163"/>
    </source>
</evidence>
<sequence>MPAKTDPTEADAKPVHLLVGLTVASCRQLRDIDGARAWMFVFTDLSVRTVGMFRLRFTAFDVRESTVIAPPVFSDTFEVFTPQRFPGLVESSPLAKHLRKQAVANLRITTKAD</sequence>